<dbReference type="InterPro" id="IPR016135">
    <property type="entry name" value="UBQ-conjugating_enzyme/RWD"/>
</dbReference>
<sequence>MNAKRLQKEFVQLQDKTLKETGIYYFIEGDNMLKATAFMFGPKGTPYEFCPLEYNFTIPDDYPFMPPKVLYRTNDGRTRFHPNFYVDGKVCLSILGTYSGPKWASSMNISTVLLSIYSLMTENPLIHEPCYENTRLSTPKNQQYADYIEHQMIQLFIKSIQYNYYKKYTDLDEEFKNKLLESYELIKKKVESKTEHHDVTYTLLPYSMFGSTSWKKLHEEVRRRY</sequence>
<dbReference type="SMART" id="SM00212">
    <property type="entry name" value="UBCc"/>
    <property type="match status" value="1"/>
</dbReference>
<dbReference type="EMBL" id="MN739544">
    <property type="protein sequence ID" value="QHT12376.1"/>
    <property type="molecule type" value="Genomic_DNA"/>
</dbReference>
<name>A0A6C0D5R5_9ZZZZ</name>
<dbReference type="AlphaFoldDB" id="A0A6C0D5R5"/>
<dbReference type="GO" id="GO:0061631">
    <property type="term" value="F:ubiquitin conjugating enzyme activity"/>
    <property type="evidence" value="ECO:0007669"/>
    <property type="project" value="TreeGrafter"/>
</dbReference>
<keyword evidence="1" id="KW-0808">Transferase</keyword>
<keyword evidence="2" id="KW-0833">Ubl conjugation pathway</keyword>
<dbReference type="PROSITE" id="PS50127">
    <property type="entry name" value="UBC_2"/>
    <property type="match status" value="1"/>
</dbReference>
<protein>
    <recommendedName>
        <fullName evidence="3">UBC core domain-containing protein</fullName>
    </recommendedName>
</protein>
<reference evidence="4" key="1">
    <citation type="journal article" date="2020" name="Nature">
        <title>Giant virus diversity and host interactions through global metagenomics.</title>
        <authorList>
            <person name="Schulz F."/>
            <person name="Roux S."/>
            <person name="Paez-Espino D."/>
            <person name="Jungbluth S."/>
            <person name="Walsh D.A."/>
            <person name="Denef V.J."/>
            <person name="McMahon K.D."/>
            <person name="Konstantinidis K.T."/>
            <person name="Eloe-Fadrosh E.A."/>
            <person name="Kyrpides N.C."/>
            <person name="Woyke T."/>
        </authorList>
    </citation>
    <scope>NUCLEOTIDE SEQUENCE</scope>
    <source>
        <strain evidence="4">GVMAG-M-3300023174-129</strain>
    </source>
</reference>
<proteinExistence type="predicted"/>
<dbReference type="Gene3D" id="3.10.110.10">
    <property type="entry name" value="Ubiquitin Conjugating Enzyme"/>
    <property type="match status" value="1"/>
</dbReference>
<dbReference type="PANTHER" id="PTHR46116:SF15">
    <property type="entry name" value="(E3-INDEPENDENT) E2 UBIQUITIN-CONJUGATING ENZYME"/>
    <property type="match status" value="1"/>
</dbReference>
<accession>A0A6C0D5R5</accession>
<dbReference type="PANTHER" id="PTHR46116">
    <property type="entry name" value="(E3-INDEPENDENT) E2 UBIQUITIN-CONJUGATING ENZYME"/>
    <property type="match status" value="1"/>
</dbReference>
<evidence type="ECO:0000256" key="2">
    <source>
        <dbReference type="ARBA" id="ARBA00022786"/>
    </source>
</evidence>
<dbReference type="Pfam" id="PF00179">
    <property type="entry name" value="UQ_con"/>
    <property type="match status" value="1"/>
</dbReference>
<evidence type="ECO:0000256" key="1">
    <source>
        <dbReference type="ARBA" id="ARBA00022679"/>
    </source>
</evidence>
<organism evidence="4">
    <name type="scientific">viral metagenome</name>
    <dbReference type="NCBI Taxonomy" id="1070528"/>
    <lineage>
        <taxon>unclassified sequences</taxon>
        <taxon>metagenomes</taxon>
        <taxon>organismal metagenomes</taxon>
    </lineage>
</organism>
<feature type="domain" description="UBC core" evidence="3">
    <location>
        <begin position="1"/>
        <end position="157"/>
    </location>
</feature>
<dbReference type="SUPFAM" id="SSF54495">
    <property type="entry name" value="UBC-like"/>
    <property type="match status" value="1"/>
</dbReference>
<evidence type="ECO:0000313" key="4">
    <source>
        <dbReference type="EMBL" id="QHT12376.1"/>
    </source>
</evidence>
<evidence type="ECO:0000259" key="3">
    <source>
        <dbReference type="PROSITE" id="PS50127"/>
    </source>
</evidence>
<dbReference type="InterPro" id="IPR000608">
    <property type="entry name" value="UBC"/>
</dbReference>